<evidence type="ECO:0000256" key="6">
    <source>
        <dbReference type="ARBA" id="ARBA00023014"/>
    </source>
</evidence>
<keyword evidence="7" id="KW-0456">Lyase</keyword>
<dbReference type="GO" id="GO:0016829">
    <property type="term" value="F:lyase activity"/>
    <property type="evidence" value="ECO:0007669"/>
    <property type="project" value="UniProtKB-KW"/>
</dbReference>
<dbReference type="InterPro" id="IPR017742">
    <property type="entry name" value="Deazaguanine_synth"/>
</dbReference>
<dbReference type="NCBIfam" id="TIGR03365">
    <property type="entry name" value="Bsubt_queE"/>
    <property type="match status" value="1"/>
</dbReference>
<dbReference type="SFLD" id="SFLDF00300">
    <property type="entry name" value="7-carboxy-7-deazaguanine_synth"/>
    <property type="match status" value="1"/>
</dbReference>
<evidence type="ECO:0000256" key="2">
    <source>
        <dbReference type="ARBA" id="ARBA00022691"/>
    </source>
</evidence>
<reference evidence="9" key="1">
    <citation type="journal article" date="2015" name="Genom Data">
        <title>Draft genome sequences of Phytophthora kernoviae and Phytophthora ramorum lineage EU2 from Scotland.</title>
        <authorList>
            <person name="Sambles C."/>
            <person name="Schlenzig A."/>
            <person name="O'Neill P."/>
            <person name="Grant M."/>
            <person name="Studholme D.J."/>
        </authorList>
    </citation>
    <scope>NUCLEOTIDE SEQUENCE</scope>
    <source>
        <strain evidence="9">00238/432</strain>
    </source>
</reference>
<keyword evidence="1" id="KW-0004">4Fe-4S</keyword>
<dbReference type="AlphaFoldDB" id="A0A8J4SAK0"/>
<evidence type="ECO:0000313" key="10">
    <source>
        <dbReference type="Proteomes" id="UP000702964"/>
    </source>
</evidence>
<proteinExistence type="inferred from homology"/>
<evidence type="ECO:0000259" key="8">
    <source>
        <dbReference type="PROSITE" id="PS51918"/>
    </source>
</evidence>
<dbReference type="Gene3D" id="3.20.20.70">
    <property type="entry name" value="Aldolase class I"/>
    <property type="match status" value="1"/>
</dbReference>
<name>A0A8J4SAK0_9STRA</name>
<evidence type="ECO:0000313" key="9">
    <source>
        <dbReference type="EMBL" id="KAF4323927.1"/>
    </source>
</evidence>
<protein>
    <recommendedName>
        <fullName evidence="8">Radical SAM core domain-containing protein</fullName>
    </recommendedName>
</protein>
<dbReference type="Pfam" id="PF06508">
    <property type="entry name" value="QueC"/>
    <property type="match status" value="1"/>
</dbReference>
<evidence type="ECO:0000256" key="1">
    <source>
        <dbReference type="ARBA" id="ARBA00022485"/>
    </source>
</evidence>
<dbReference type="PANTHER" id="PTHR42836">
    <property type="entry name" value="7-CARBOXY-7-DEAZAGUANINE SYNTHASE"/>
    <property type="match status" value="1"/>
</dbReference>
<dbReference type="GO" id="GO:0051539">
    <property type="term" value="F:4 iron, 4 sulfur cluster binding"/>
    <property type="evidence" value="ECO:0007669"/>
    <property type="project" value="UniProtKB-KW"/>
</dbReference>
<dbReference type="PROSITE" id="PS51918">
    <property type="entry name" value="RADICAL_SAM"/>
    <property type="match status" value="1"/>
</dbReference>
<keyword evidence="3" id="KW-0479">Metal-binding</keyword>
<dbReference type="HAMAP" id="MF_00917">
    <property type="entry name" value="QueE"/>
    <property type="match status" value="1"/>
</dbReference>
<dbReference type="InterPro" id="IPR018317">
    <property type="entry name" value="QueC"/>
</dbReference>
<dbReference type="GO" id="GO:0046872">
    <property type="term" value="F:metal ion binding"/>
    <property type="evidence" value="ECO:0007669"/>
    <property type="project" value="UniProtKB-KW"/>
</dbReference>
<keyword evidence="2" id="KW-0949">S-adenosyl-L-methionine</keyword>
<dbReference type="SUPFAM" id="SSF102114">
    <property type="entry name" value="Radical SAM enzymes"/>
    <property type="match status" value="1"/>
</dbReference>
<keyword evidence="6" id="KW-0411">Iron-sulfur</keyword>
<reference evidence="9" key="2">
    <citation type="submission" date="2020-02" db="EMBL/GenBank/DDBJ databases">
        <authorList>
            <person name="Studholme D.J."/>
        </authorList>
    </citation>
    <scope>NUCLEOTIDE SEQUENCE</scope>
    <source>
        <strain evidence="9">00238/432</strain>
    </source>
</reference>
<gene>
    <name evidence="9" type="ORF">G195_001882</name>
</gene>
<dbReference type="InterPro" id="IPR014729">
    <property type="entry name" value="Rossmann-like_a/b/a_fold"/>
</dbReference>
<evidence type="ECO:0000256" key="4">
    <source>
        <dbReference type="ARBA" id="ARBA00022842"/>
    </source>
</evidence>
<dbReference type="SUPFAM" id="SSF52402">
    <property type="entry name" value="Adenine nucleotide alpha hydrolases-like"/>
    <property type="match status" value="1"/>
</dbReference>
<dbReference type="Gene3D" id="3.40.50.620">
    <property type="entry name" value="HUPs"/>
    <property type="match status" value="1"/>
</dbReference>
<dbReference type="Pfam" id="PF04055">
    <property type="entry name" value="Radical_SAM"/>
    <property type="match status" value="1"/>
</dbReference>
<dbReference type="EMBL" id="AOFI03000030">
    <property type="protein sequence ID" value="KAF4323927.1"/>
    <property type="molecule type" value="Genomic_DNA"/>
</dbReference>
<evidence type="ECO:0000256" key="3">
    <source>
        <dbReference type="ARBA" id="ARBA00022723"/>
    </source>
</evidence>
<dbReference type="InterPro" id="IPR058240">
    <property type="entry name" value="rSAM_sf"/>
</dbReference>
<dbReference type="InterPro" id="IPR024924">
    <property type="entry name" value="7-CO-7-deazaguanine_synth-like"/>
</dbReference>
<dbReference type="Proteomes" id="UP000702964">
    <property type="component" value="Unassembled WGS sequence"/>
</dbReference>
<dbReference type="PANTHER" id="PTHR42836:SF1">
    <property type="entry name" value="7-CARBOXY-7-DEAZAGUANINE SYNTHASE"/>
    <property type="match status" value="1"/>
</dbReference>
<dbReference type="SFLD" id="SFLDS00029">
    <property type="entry name" value="Radical_SAM"/>
    <property type="match status" value="1"/>
</dbReference>
<dbReference type="InterPro" id="IPR013785">
    <property type="entry name" value="Aldolase_TIM"/>
</dbReference>
<feature type="domain" description="Radical SAM core" evidence="8">
    <location>
        <begin position="63"/>
        <end position="281"/>
    </location>
</feature>
<evidence type="ECO:0000256" key="5">
    <source>
        <dbReference type="ARBA" id="ARBA00023004"/>
    </source>
</evidence>
<dbReference type="InterPro" id="IPR007197">
    <property type="entry name" value="rSAM"/>
</dbReference>
<evidence type="ECO:0000256" key="7">
    <source>
        <dbReference type="ARBA" id="ARBA00023239"/>
    </source>
</evidence>
<sequence length="285" mass="31701">MNVTLNLSMDYPFVIHTPLMWLDKAQTWKMADELGAFDYVRNKEARIPVMEIFGPTIQGEGMVIGQKTMFVRTAGCDYRCSWCDSAFTWDGSGKDLIRMITPEDVWNELRLVGGSRFSHVTISGGNPALLASLGGLVKLLRENGIRTAVETQGSRWQPWLADIDEVTVSPKPPSSGMNTDWAVLDDLIHRLAAGPVERSHSLKIVIFDETDLDYARIVHARYPGTALFLQTGNPDVTSADTPDLASSLLARFEWLIDQVSASDDLNDVRVLPQLHTLVWGNKRGV</sequence>
<keyword evidence="5" id="KW-0408">Iron</keyword>
<keyword evidence="4" id="KW-0460">Magnesium</keyword>
<accession>A0A8J4SAK0</accession>
<comment type="caution">
    <text evidence="9">The sequence shown here is derived from an EMBL/GenBank/DDBJ whole genome shotgun (WGS) entry which is preliminary data.</text>
</comment>
<organism evidence="9 10">
    <name type="scientific">Phytophthora kernoviae 00238/432</name>
    <dbReference type="NCBI Taxonomy" id="1284355"/>
    <lineage>
        <taxon>Eukaryota</taxon>
        <taxon>Sar</taxon>
        <taxon>Stramenopiles</taxon>
        <taxon>Oomycota</taxon>
        <taxon>Peronosporomycetes</taxon>
        <taxon>Peronosporales</taxon>
        <taxon>Peronosporaceae</taxon>
        <taxon>Phytophthora</taxon>
    </lineage>
</organism>